<dbReference type="eggNOG" id="ENOG502SF0E">
    <property type="taxonomic scope" value="Eukaryota"/>
</dbReference>
<evidence type="ECO:0000313" key="1">
    <source>
        <dbReference type="EMBL" id="EUC40172.1"/>
    </source>
</evidence>
<dbReference type="EMBL" id="KI964190">
    <property type="protein sequence ID" value="EUC40172.1"/>
    <property type="molecule type" value="Genomic_DNA"/>
</dbReference>
<keyword evidence="2" id="KW-1185">Reference proteome</keyword>
<reference evidence="1 2" key="1">
    <citation type="journal article" date="2013" name="PLoS Genet.">
        <title>Comparative genome structure, secondary metabolite, and effector coding capacity across Cochliobolus pathogens.</title>
        <authorList>
            <person name="Condon B.J."/>
            <person name="Leng Y."/>
            <person name="Wu D."/>
            <person name="Bushley K.E."/>
            <person name="Ohm R.A."/>
            <person name="Otillar R."/>
            <person name="Martin J."/>
            <person name="Schackwitz W."/>
            <person name="Grimwood J."/>
            <person name="MohdZainudin N."/>
            <person name="Xue C."/>
            <person name="Wang R."/>
            <person name="Manning V.A."/>
            <person name="Dhillon B."/>
            <person name="Tu Z.J."/>
            <person name="Steffenson B.J."/>
            <person name="Salamov A."/>
            <person name="Sun H."/>
            <person name="Lowry S."/>
            <person name="LaButti K."/>
            <person name="Han J."/>
            <person name="Copeland A."/>
            <person name="Lindquist E."/>
            <person name="Barry K."/>
            <person name="Schmutz J."/>
            <person name="Baker S.E."/>
            <person name="Ciuffetti L.M."/>
            <person name="Grigoriev I.V."/>
            <person name="Zhong S."/>
            <person name="Turgeon B.G."/>
        </authorList>
    </citation>
    <scope>NUCLEOTIDE SEQUENCE [LARGE SCALE GENOMIC DNA]</scope>
    <source>
        <strain evidence="1 2">ATCC 44560</strain>
    </source>
</reference>
<dbReference type="OrthoDB" id="5120991at2759"/>
<name>W6YLV4_COCMI</name>
<dbReference type="Proteomes" id="UP000054032">
    <property type="component" value="Unassembled WGS sequence"/>
</dbReference>
<dbReference type="KEGG" id="bor:COCMIDRAFT_9902"/>
<dbReference type="GeneID" id="19129380"/>
<accession>W6YLV4</accession>
<dbReference type="RefSeq" id="XP_007693310.1">
    <property type="nucleotide sequence ID" value="XM_007695120.1"/>
</dbReference>
<dbReference type="AlphaFoldDB" id="W6YLV4"/>
<organism evidence="1 2">
    <name type="scientific">Bipolaris oryzae ATCC 44560</name>
    <dbReference type="NCBI Taxonomy" id="930090"/>
    <lineage>
        <taxon>Eukaryota</taxon>
        <taxon>Fungi</taxon>
        <taxon>Dikarya</taxon>
        <taxon>Ascomycota</taxon>
        <taxon>Pezizomycotina</taxon>
        <taxon>Dothideomycetes</taxon>
        <taxon>Pleosporomycetidae</taxon>
        <taxon>Pleosporales</taxon>
        <taxon>Pleosporineae</taxon>
        <taxon>Pleosporaceae</taxon>
        <taxon>Bipolaris</taxon>
    </lineage>
</organism>
<evidence type="ECO:0000313" key="2">
    <source>
        <dbReference type="Proteomes" id="UP000054032"/>
    </source>
</evidence>
<protein>
    <submittedName>
        <fullName evidence="1">Uncharacterized protein</fullName>
    </submittedName>
</protein>
<gene>
    <name evidence="1" type="ORF">COCMIDRAFT_9902</name>
</gene>
<proteinExistence type="predicted"/>
<sequence>MAVQTDAQVAQLCRSAFEAEHFSNFREAFDRHGDAITALNRLADDARFLDRERKRDAHKQAKFHGKRREVLQPILSGHKTRLDVVLPSSFSAQESLTKLINGLPCLSFDEMLLSRSLKPLHDKMRPTVPQGTAINSKQIVASLLASSKGNSALIPTEIQHIFPLNKDGTHSVSFYTPLLDKAQPDITFHVYVSCENVFTSGRWYYFKVKDSSERQTLYVLQGLKRPRYQVTKTSLSRATEFTTPCVETVVTPVRSTGSSHDGAIGRQLTHFTCSSLPVIDKPDRTKHVKWQPRRMAWGGRNFVWKQGKGMLEKELCEVKREWPQPGSKTGKMLDETFEPIVHAQTKVAVKKTLVVTFGYGCGIDFLFRELVLASLLTSHLVQAFGHSS</sequence>
<dbReference type="HOGENOM" id="CLU_059948_0_0_1"/>